<dbReference type="Proteomes" id="UP000192775">
    <property type="component" value="Chromosome"/>
</dbReference>
<dbReference type="GO" id="GO:0008832">
    <property type="term" value="F:dGTPase activity"/>
    <property type="evidence" value="ECO:0007669"/>
    <property type="project" value="TreeGrafter"/>
</dbReference>
<dbReference type="GO" id="GO:0006203">
    <property type="term" value="P:dGTP catabolic process"/>
    <property type="evidence" value="ECO:0007669"/>
    <property type="project" value="TreeGrafter"/>
</dbReference>
<dbReference type="CDD" id="cd00077">
    <property type="entry name" value="HDc"/>
    <property type="match status" value="1"/>
</dbReference>
<dbReference type="EMBL" id="CP020715">
    <property type="protein sequence ID" value="ARJ06661.1"/>
    <property type="molecule type" value="Genomic_DNA"/>
</dbReference>
<dbReference type="PROSITE" id="PS51831">
    <property type="entry name" value="HD"/>
    <property type="match status" value="1"/>
</dbReference>
<sequence>MDTATEDEAFLRDVQRIQFSPFFSRLADVTQVVSPASPGSPVHNRLTHSLKVSAIAQGIARRLADEHGVSVPSRVVQAASCAHDVGHPPFGHLGERVLDRLARHELGLPDGFEGNAQTYRILTALAVTGGVDRGLGLTGQTRAAVAKYPWSPLIAQDPAALPDDEIPKGLQHRGGAWQVPKYSCYVIDEPDLIAARDEVGAEPLRQTLAASVMDIADDIAYSVHDLEDFYRSGILSYAEVALEFNTFVEDAHELVDAELPSTTAAGADDLPPGGALEKLRRKIRRKDGWVYDADIFYDSVVQVRDELVDGLLARPFDASLAAEHATAEFTDRWITRLGSGIVPTPVDTLRAGPVTLDARTWHLVEVLKFVHKRFVLSRTDLAVYQRGLSEVLQRSVRSLVEWTDDRLDASRVPRRLRDLIAIAEEQYSQRAIHVPQGSAPIAQQARARAVLDYVSSFTDTQALAFAEAISGRSDRLWSLGRAL</sequence>
<proteinExistence type="predicted"/>
<dbReference type="PANTHER" id="PTHR11373:SF32">
    <property type="entry name" value="DEOXYGUANOSINETRIPHOSPHATE TRIPHOSPHOHYDROLASE"/>
    <property type="match status" value="1"/>
</dbReference>
<dbReference type="InterPro" id="IPR006261">
    <property type="entry name" value="dGTPase"/>
</dbReference>
<dbReference type="RefSeq" id="WP_085020799.1">
    <property type="nucleotide sequence ID" value="NZ_BMHD01000001.1"/>
</dbReference>
<dbReference type="InterPro" id="IPR050135">
    <property type="entry name" value="dGTPase-like"/>
</dbReference>
<evidence type="ECO:0000313" key="3">
    <source>
        <dbReference type="Proteomes" id="UP000192775"/>
    </source>
</evidence>
<gene>
    <name evidence="2" type="ORF">B5808_16595</name>
</gene>
<evidence type="ECO:0000256" key="1">
    <source>
        <dbReference type="ARBA" id="ARBA00022801"/>
    </source>
</evidence>
<dbReference type="KEGG" id="cphy:B5808_16595"/>
<dbReference type="InterPro" id="IPR006674">
    <property type="entry name" value="HD_domain"/>
</dbReference>
<dbReference type="InterPro" id="IPR003607">
    <property type="entry name" value="HD/PDEase_dom"/>
</dbReference>
<keyword evidence="3" id="KW-1185">Reference proteome</keyword>
<evidence type="ECO:0000313" key="2">
    <source>
        <dbReference type="EMBL" id="ARJ06661.1"/>
    </source>
</evidence>
<dbReference type="STRING" id="1619308.B5808_16595"/>
<keyword evidence="1" id="KW-0378">Hydrolase</keyword>
<dbReference type="SMART" id="SM00471">
    <property type="entry name" value="HDc"/>
    <property type="match status" value="1"/>
</dbReference>
<dbReference type="NCBIfam" id="TIGR01353">
    <property type="entry name" value="dGTP_triPase"/>
    <property type="match status" value="1"/>
</dbReference>
<name>A0A1X9LRU4_9MICO</name>
<reference evidence="2 3" key="1">
    <citation type="submission" date="2017-04" db="EMBL/GenBank/DDBJ databases">
        <authorList>
            <person name="Afonso C.L."/>
            <person name="Miller P.J."/>
            <person name="Scott M.A."/>
            <person name="Spackman E."/>
            <person name="Goraichik I."/>
            <person name="Dimitrov K.M."/>
            <person name="Suarez D.L."/>
            <person name="Swayne D.E."/>
        </authorList>
    </citation>
    <scope>NUCLEOTIDE SEQUENCE [LARGE SCALE GENOMIC DNA]</scope>
    <source>
        <strain evidence="3">XA(T)</strain>
    </source>
</reference>
<dbReference type="SUPFAM" id="SSF109604">
    <property type="entry name" value="HD-domain/PDEase-like"/>
    <property type="match status" value="1"/>
</dbReference>
<dbReference type="Pfam" id="PF01966">
    <property type="entry name" value="HD"/>
    <property type="match status" value="1"/>
</dbReference>
<protein>
    <submittedName>
        <fullName evidence="2">Uncharacterized protein</fullName>
    </submittedName>
</protein>
<dbReference type="Gene3D" id="1.10.3210.10">
    <property type="entry name" value="Hypothetical protein af1432"/>
    <property type="match status" value="1"/>
</dbReference>
<accession>A0A1X9LRU4</accession>
<dbReference type="PANTHER" id="PTHR11373">
    <property type="entry name" value="DEOXYNUCLEOSIDE TRIPHOSPHATE TRIPHOSPHOHYDROLASE"/>
    <property type="match status" value="1"/>
</dbReference>
<organism evidence="2 3">
    <name type="scientific">Cnuibacter physcomitrellae</name>
    <dbReference type="NCBI Taxonomy" id="1619308"/>
    <lineage>
        <taxon>Bacteria</taxon>
        <taxon>Bacillati</taxon>
        <taxon>Actinomycetota</taxon>
        <taxon>Actinomycetes</taxon>
        <taxon>Micrococcales</taxon>
        <taxon>Microbacteriaceae</taxon>
        <taxon>Cnuibacter</taxon>
    </lineage>
</organism>
<dbReference type="AlphaFoldDB" id="A0A1X9LRU4"/>